<reference evidence="2 3" key="1">
    <citation type="journal article" date="2024" name="bioRxiv">
        <title>A reference genome for Trichogramma kaykai: A tiny desert-dwelling parasitoid wasp with competing sex-ratio distorters.</title>
        <authorList>
            <person name="Culotta J."/>
            <person name="Lindsey A.R."/>
        </authorList>
    </citation>
    <scope>NUCLEOTIDE SEQUENCE [LARGE SCALE GENOMIC DNA]</scope>
    <source>
        <strain evidence="2 3">KSX58</strain>
    </source>
</reference>
<dbReference type="Proteomes" id="UP001627154">
    <property type="component" value="Unassembled WGS sequence"/>
</dbReference>
<dbReference type="Pfam" id="PF12796">
    <property type="entry name" value="Ank_2"/>
    <property type="match status" value="1"/>
</dbReference>
<keyword evidence="3" id="KW-1185">Reference proteome</keyword>
<sequence length="221" mass="25161">MLRNGANPNLADAEGSTSLHIICKSVIYDDDYAKRFFEINDEMQQTMQTDARDNEGRTPLQSAVGNLKPNMVHLLLNRGADLSIFVFPRGNDFCTGYDESNYHSNKLELASKALAVVKRLEKRGYELVRSDVMTIMKIFANYELLEKSSDLEKCLHDGGIFSHEVKQMMINPSLSELVRKDAKRILELTRYQLPILRCEIVIQKLKNEDLCNVCLATLQSL</sequence>
<dbReference type="InterPro" id="IPR002110">
    <property type="entry name" value="Ankyrin_rpt"/>
</dbReference>
<keyword evidence="1" id="KW-0040">ANK repeat</keyword>
<dbReference type="PROSITE" id="PS50297">
    <property type="entry name" value="ANK_REP_REGION"/>
    <property type="match status" value="1"/>
</dbReference>
<name>A0ABD2WVE8_9HYME</name>
<dbReference type="InterPro" id="IPR036770">
    <property type="entry name" value="Ankyrin_rpt-contain_sf"/>
</dbReference>
<gene>
    <name evidence="2" type="ORF">TKK_009119</name>
</gene>
<comment type="caution">
    <text evidence="2">The sequence shown here is derived from an EMBL/GenBank/DDBJ whole genome shotgun (WGS) entry which is preliminary data.</text>
</comment>
<dbReference type="SMART" id="SM00248">
    <property type="entry name" value="ANK"/>
    <property type="match status" value="1"/>
</dbReference>
<feature type="repeat" description="ANK" evidence="1">
    <location>
        <begin position="55"/>
        <end position="84"/>
    </location>
</feature>
<organism evidence="2 3">
    <name type="scientific">Trichogramma kaykai</name>
    <dbReference type="NCBI Taxonomy" id="54128"/>
    <lineage>
        <taxon>Eukaryota</taxon>
        <taxon>Metazoa</taxon>
        <taxon>Ecdysozoa</taxon>
        <taxon>Arthropoda</taxon>
        <taxon>Hexapoda</taxon>
        <taxon>Insecta</taxon>
        <taxon>Pterygota</taxon>
        <taxon>Neoptera</taxon>
        <taxon>Endopterygota</taxon>
        <taxon>Hymenoptera</taxon>
        <taxon>Apocrita</taxon>
        <taxon>Proctotrupomorpha</taxon>
        <taxon>Chalcidoidea</taxon>
        <taxon>Trichogrammatidae</taxon>
        <taxon>Trichogramma</taxon>
    </lineage>
</organism>
<evidence type="ECO:0000313" key="2">
    <source>
        <dbReference type="EMBL" id="KAL3397088.1"/>
    </source>
</evidence>
<dbReference type="EMBL" id="JBJJXI010000067">
    <property type="protein sequence ID" value="KAL3397088.1"/>
    <property type="molecule type" value="Genomic_DNA"/>
</dbReference>
<dbReference type="AlphaFoldDB" id="A0ABD2WVE8"/>
<evidence type="ECO:0000313" key="3">
    <source>
        <dbReference type="Proteomes" id="UP001627154"/>
    </source>
</evidence>
<proteinExistence type="predicted"/>
<dbReference type="SUPFAM" id="SSF48403">
    <property type="entry name" value="Ankyrin repeat"/>
    <property type="match status" value="1"/>
</dbReference>
<protein>
    <submittedName>
        <fullName evidence="2">Uncharacterized protein</fullName>
    </submittedName>
</protein>
<evidence type="ECO:0000256" key="1">
    <source>
        <dbReference type="PROSITE-ProRule" id="PRU00023"/>
    </source>
</evidence>
<dbReference type="Gene3D" id="1.25.40.20">
    <property type="entry name" value="Ankyrin repeat-containing domain"/>
    <property type="match status" value="1"/>
</dbReference>
<dbReference type="PROSITE" id="PS50088">
    <property type="entry name" value="ANK_REPEAT"/>
    <property type="match status" value="1"/>
</dbReference>
<accession>A0ABD2WVE8</accession>